<dbReference type="Proteomes" id="UP000242682">
    <property type="component" value="Unassembled WGS sequence"/>
</dbReference>
<evidence type="ECO:0000313" key="1">
    <source>
        <dbReference type="EMBL" id="PSL40921.1"/>
    </source>
</evidence>
<comment type="caution">
    <text evidence="1">The sequence shown here is derived from an EMBL/GenBank/DDBJ whole genome shotgun (WGS) entry which is preliminary data.</text>
</comment>
<name>A0A2P8H3X7_9BACL</name>
<protein>
    <submittedName>
        <fullName evidence="1">Uncharacterized protein</fullName>
    </submittedName>
</protein>
<keyword evidence="2" id="KW-1185">Reference proteome</keyword>
<dbReference type="EMBL" id="PYAT01000003">
    <property type="protein sequence ID" value="PSL40921.1"/>
    <property type="molecule type" value="Genomic_DNA"/>
</dbReference>
<evidence type="ECO:0000313" key="2">
    <source>
        <dbReference type="Proteomes" id="UP000242682"/>
    </source>
</evidence>
<gene>
    <name evidence="1" type="ORF">B0H99_10353</name>
</gene>
<dbReference type="AlphaFoldDB" id="A0A2P8H3X7"/>
<organism evidence="1 2">
    <name type="scientific">Planomicrobium soli</name>
    <dbReference type="NCBI Taxonomy" id="1176648"/>
    <lineage>
        <taxon>Bacteria</taxon>
        <taxon>Bacillati</taxon>
        <taxon>Bacillota</taxon>
        <taxon>Bacilli</taxon>
        <taxon>Bacillales</taxon>
        <taxon>Caryophanaceae</taxon>
        <taxon>Planomicrobium</taxon>
    </lineage>
</organism>
<reference evidence="1 2" key="1">
    <citation type="submission" date="2018-03" db="EMBL/GenBank/DDBJ databases">
        <title>Genomic Encyclopedia of Type Strains, Phase III (KMG-III): the genomes of soil and plant-associated and newly described type strains.</title>
        <authorList>
            <person name="Whitman W."/>
        </authorList>
    </citation>
    <scope>NUCLEOTIDE SEQUENCE [LARGE SCALE GENOMIC DNA]</scope>
    <source>
        <strain evidence="1 2">CGMCC 1.12259</strain>
    </source>
</reference>
<proteinExistence type="predicted"/>
<accession>A0A2P8H3X7</accession>
<dbReference type="OrthoDB" id="2354360at2"/>
<sequence length="141" mass="16691">MKREMEELIVKSFFDKHIQERVLHELFTPKKRKDAMNRLCHRYTKMLKEKYMIEIPPPNSNPKYIYDVLMMHGAEKMCYSLSYNEKIDGKELPLLEALEHAVGDGFPSIISCIPGELAYFESEQEYGAPPRYLLKRPKYEL</sequence>